<dbReference type="Gene3D" id="2.60.120.370">
    <property type="entry name" value="YhcH/YjgK/YiaL"/>
    <property type="match status" value="1"/>
</dbReference>
<dbReference type="STRING" id="1499967.U27_00500"/>
<dbReference type="InterPro" id="IPR037012">
    <property type="entry name" value="NanQ/TabA/YiaL_sf"/>
</dbReference>
<gene>
    <name evidence="1" type="ORF">U27_00500</name>
</gene>
<evidence type="ECO:0000313" key="1">
    <source>
        <dbReference type="EMBL" id="GAK60603.1"/>
    </source>
</evidence>
<dbReference type="HOGENOM" id="CLU_107139_3_0_0"/>
<dbReference type="AlphaFoldDB" id="A0A081C7P8"/>
<dbReference type="NCBIfam" id="TIGR00022">
    <property type="entry name" value="YhcH/YjgK/YiaL family protein"/>
    <property type="match status" value="1"/>
</dbReference>
<dbReference type="EMBL" id="DF820474">
    <property type="protein sequence ID" value="GAK60603.1"/>
    <property type="molecule type" value="Genomic_DNA"/>
</dbReference>
<dbReference type="eggNOG" id="COG2731">
    <property type="taxonomic scope" value="Bacteria"/>
</dbReference>
<evidence type="ECO:0000313" key="2">
    <source>
        <dbReference type="Proteomes" id="UP000030661"/>
    </source>
</evidence>
<dbReference type="PANTHER" id="PTHR34986">
    <property type="entry name" value="EVOLVED BETA-GALACTOSIDASE SUBUNIT BETA"/>
    <property type="match status" value="1"/>
</dbReference>
<dbReference type="GO" id="GO:0005829">
    <property type="term" value="C:cytosol"/>
    <property type="evidence" value="ECO:0007669"/>
    <property type="project" value="TreeGrafter"/>
</dbReference>
<organism evidence="1">
    <name type="scientific">Vecturithrix granuli</name>
    <dbReference type="NCBI Taxonomy" id="1499967"/>
    <lineage>
        <taxon>Bacteria</taxon>
        <taxon>Candidatus Moduliflexota</taxon>
        <taxon>Candidatus Vecturitrichia</taxon>
        <taxon>Candidatus Vecturitrichales</taxon>
        <taxon>Candidatus Vecturitrichaceae</taxon>
        <taxon>Candidatus Vecturithrix</taxon>
    </lineage>
</organism>
<dbReference type="SUPFAM" id="SSF51197">
    <property type="entry name" value="Clavaminate synthase-like"/>
    <property type="match status" value="1"/>
</dbReference>
<keyword evidence="2" id="KW-1185">Reference proteome</keyword>
<reference evidence="1" key="1">
    <citation type="journal article" date="2015" name="PeerJ">
        <title>First genomic representation of candidate bacterial phylum KSB3 points to enhanced environmental sensing as a trigger of wastewater bulking.</title>
        <authorList>
            <person name="Sekiguchi Y."/>
            <person name="Ohashi A."/>
            <person name="Parks D.H."/>
            <person name="Yamauchi T."/>
            <person name="Tyson G.W."/>
            <person name="Hugenholtz P."/>
        </authorList>
    </citation>
    <scope>NUCLEOTIDE SEQUENCE [LARGE SCALE GENOMIC DNA]</scope>
</reference>
<dbReference type="PANTHER" id="PTHR34986:SF1">
    <property type="entry name" value="PROTEIN YIAL"/>
    <property type="match status" value="1"/>
</dbReference>
<dbReference type="Pfam" id="PF04074">
    <property type="entry name" value="DUF386"/>
    <property type="match status" value="1"/>
</dbReference>
<name>A0A081C7P8_VECG1</name>
<accession>A0A081C7P8</accession>
<protein>
    <submittedName>
        <fullName evidence="1">Putative beta-D-galactosidase</fullName>
    </submittedName>
</protein>
<dbReference type="Proteomes" id="UP000030661">
    <property type="component" value="Unassembled WGS sequence"/>
</dbReference>
<sequence>MIYDTFEHIDTYCRKDSPLYRALKFAAEFDLAQPDGRCPIDGEAMYALVSTYDTSPREERRFEAHKKYLDVQVLLEGEECIDVSLEANLPILQEYNETKDIYFVQPPAEYASLPMKPGYFAVFYPQDIHRPNCQLHRKSSVRKIVVKVRVE</sequence>
<dbReference type="InterPro" id="IPR004375">
    <property type="entry name" value="NanQ/TabA/YiaL"/>
</dbReference>
<proteinExistence type="predicted"/>